<feature type="domain" description="Core-binding (CB)" evidence="6">
    <location>
        <begin position="60"/>
        <end position="145"/>
    </location>
</feature>
<dbReference type="InterPro" id="IPR013762">
    <property type="entry name" value="Integrase-like_cat_sf"/>
</dbReference>
<protein>
    <submittedName>
        <fullName evidence="7">Site-specific integrase</fullName>
    </submittedName>
</protein>
<dbReference type="GO" id="GO:0015074">
    <property type="term" value="P:DNA integration"/>
    <property type="evidence" value="ECO:0007669"/>
    <property type="project" value="InterPro"/>
</dbReference>
<reference evidence="7 8" key="1">
    <citation type="submission" date="2022-06" db="EMBL/GenBank/DDBJ databases">
        <title>Staphylococcus hominis ShoR14 genome sequence.</title>
        <authorList>
            <person name="Yeo C.C."/>
            <person name="Chew C.H."/>
            <person name="Che Hamzah A.M."/>
            <person name="Al-Trad E.I."/>
        </authorList>
    </citation>
    <scope>NUCLEOTIDE SEQUENCE [LARGE SCALE GENOMIC DNA]</scope>
    <source>
        <strain evidence="7 8">ShoR14</strain>
    </source>
</reference>
<evidence type="ECO:0000256" key="2">
    <source>
        <dbReference type="ARBA" id="ARBA00023125"/>
    </source>
</evidence>
<dbReference type="InterPro" id="IPR011010">
    <property type="entry name" value="DNA_brk_join_enz"/>
</dbReference>
<evidence type="ECO:0000256" key="1">
    <source>
        <dbReference type="ARBA" id="ARBA00008857"/>
    </source>
</evidence>
<comment type="caution">
    <text evidence="7">The sequence shown here is derived from an EMBL/GenBank/DDBJ whole genome shotgun (WGS) entry which is preliminary data.</text>
</comment>
<keyword evidence="3" id="KW-0233">DNA recombination</keyword>
<dbReference type="GO" id="GO:0006310">
    <property type="term" value="P:DNA recombination"/>
    <property type="evidence" value="ECO:0007669"/>
    <property type="project" value="UniProtKB-KW"/>
</dbReference>
<dbReference type="InterPro" id="IPR028259">
    <property type="entry name" value="AP2-like_int_N"/>
</dbReference>
<dbReference type="InterPro" id="IPR050090">
    <property type="entry name" value="Tyrosine_recombinase_XerCD"/>
</dbReference>
<dbReference type="Pfam" id="PF00589">
    <property type="entry name" value="Phage_integrase"/>
    <property type="match status" value="1"/>
</dbReference>
<evidence type="ECO:0000256" key="3">
    <source>
        <dbReference type="ARBA" id="ARBA00023172"/>
    </source>
</evidence>
<organism evidence="7 8">
    <name type="scientific">Staphylococcus hominis</name>
    <dbReference type="NCBI Taxonomy" id="1290"/>
    <lineage>
        <taxon>Bacteria</taxon>
        <taxon>Bacillati</taxon>
        <taxon>Bacillota</taxon>
        <taxon>Bacilli</taxon>
        <taxon>Bacillales</taxon>
        <taxon>Staphylococcaceae</taxon>
        <taxon>Staphylococcus</taxon>
    </lineage>
</organism>
<evidence type="ECO:0000259" key="5">
    <source>
        <dbReference type="PROSITE" id="PS51898"/>
    </source>
</evidence>
<comment type="similarity">
    <text evidence="1">Belongs to the 'phage' integrase family.</text>
</comment>
<dbReference type="Proteomes" id="UP000665944">
    <property type="component" value="Unassembled WGS sequence"/>
</dbReference>
<gene>
    <name evidence="7" type="ORF">J7T32_011680</name>
</gene>
<evidence type="ECO:0000259" key="6">
    <source>
        <dbReference type="PROSITE" id="PS51900"/>
    </source>
</evidence>
<evidence type="ECO:0000313" key="8">
    <source>
        <dbReference type="Proteomes" id="UP000665944"/>
    </source>
</evidence>
<dbReference type="Gene3D" id="1.10.150.130">
    <property type="match status" value="1"/>
</dbReference>
<accession>A0A8X8GRX9</accession>
<name>A0A8X8GRX9_STAHO</name>
<sequence>MASFTVTKRKNKNSTSWQYDVKHPSFKSGKKRKSGFKTKAEATNAAQQLIGDLEDGNQVDNDRLFEDYYKEWLKLNGKYELSSKQQYWYEHSLDLFLKHFGEDIKIKDITRSEYQKFISNYANGRTSETVRKVNLYLSSCIKDAVYDGYIKKDPTYNVKAKGTKQAKKEDVKFLTIKQYEELREHFKLRTDKSTIMLYILLITGARFSEVNRMTYDDLLITKGLIHLPGTKTENADRFVEVSKNDLKHIYKALETHPHRIDNKLFGLSHAAISKVFNKAKKKYNINEDVTPYSLRHTHASYLISKGIPIEYISKRLGHASIAITLDVYTHLLDEHKKEQGQKVREIFS</sequence>
<dbReference type="EMBL" id="JAGHKT020000032">
    <property type="protein sequence ID" value="MCM5673385.1"/>
    <property type="molecule type" value="Genomic_DNA"/>
</dbReference>
<dbReference type="AlphaFoldDB" id="A0A8X8GRX9"/>
<dbReference type="RefSeq" id="WP_209244567.1">
    <property type="nucleotide sequence ID" value="NZ_JAGHKT020000032.1"/>
</dbReference>
<dbReference type="InterPro" id="IPR010998">
    <property type="entry name" value="Integrase_recombinase_N"/>
</dbReference>
<feature type="domain" description="Tyr recombinase" evidence="5">
    <location>
        <begin position="169"/>
        <end position="341"/>
    </location>
</feature>
<dbReference type="CDD" id="cd01189">
    <property type="entry name" value="INT_ICEBs1_C_like"/>
    <property type="match status" value="1"/>
</dbReference>
<dbReference type="InterPro" id="IPR044068">
    <property type="entry name" value="CB"/>
</dbReference>
<dbReference type="Pfam" id="PF14657">
    <property type="entry name" value="Arm-DNA-bind_4"/>
    <property type="match status" value="1"/>
</dbReference>
<keyword evidence="2 4" id="KW-0238">DNA-binding</keyword>
<dbReference type="SUPFAM" id="SSF56349">
    <property type="entry name" value="DNA breaking-rejoining enzymes"/>
    <property type="match status" value="1"/>
</dbReference>
<proteinExistence type="inferred from homology"/>
<dbReference type="PANTHER" id="PTHR30349">
    <property type="entry name" value="PHAGE INTEGRASE-RELATED"/>
    <property type="match status" value="1"/>
</dbReference>
<keyword evidence="8" id="KW-1185">Reference proteome</keyword>
<dbReference type="GO" id="GO:0003677">
    <property type="term" value="F:DNA binding"/>
    <property type="evidence" value="ECO:0007669"/>
    <property type="project" value="UniProtKB-UniRule"/>
</dbReference>
<evidence type="ECO:0000313" key="7">
    <source>
        <dbReference type="EMBL" id="MCM5673385.1"/>
    </source>
</evidence>
<evidence type="ECO:0000256" key="4">
    <source>
        <dbReference type="PROSITE-ProRule" id="PRU01248"/>
    </source>
</evidence>
<dbReference type="PROSITE" id="PS51898">
    <property type="entry name" value="TYR_RECOMBINASE"/>
    <property type="match status" value="1"/>
</dbReference>
<dbReference type="InterPro" id="IPR002104">
    <property type="entry name" value="Integrase_catalytic"/>
</dbReference>
<dbReference type="Gene3D" id="1.10.443.10">
    <property type="entry name" value="Intergrase catalytic core"/>
    <property type="match status" value="2"/>
</dbReference>
<dbReference type="PROSITE" id="PS51900">
    <property type="entry name" value="CB"/>
    <property type="match status" value="1"/>
</dbReference>
<dbReference type="PANTHER" id="PTHR30349:SF64">
    <property type="entry name" value="PROPHAGE INTEGRASE INTD-RELATED"/>
    <property type="match status" value="1"/>
</dbReference>